<organism evidence="2 3">
    <name type="scientific">Pocillopora damicornis</name>
    <name type="common">Cauliflower coral</name>
    <name type="synonym">Millepora damicornis</name>
    <dbReference type="NCBI Taxonomy" id="46731"/>
    <lineage>
        <taxon>Eukaryota</taxon>
        <taxon>Metazoa</taxon>
        <taxon>Cnidaria</taxon>
        <taxon>Anthozoa</taxon>
        <taxon>Hexacorallia</taxon>
        <taxon>Scleractinia</taxon>
        <taxon>Astrocoeniina</taxon>
        <taxon>Pocilloporidae</taxon>
        <taxon>Pocillopora</taxon>
    </lineage>
</organism>
<keyword evidence="1" id="KW-0732">Signal</keyword>
<dbReference type="OrthoDB" id="10329607at2759"/>
<protein>
    <submittedName>
        <fullName evidence="2">Uncharacterized protein</fullName>
    </submittedName>
</protein>
<name>A0A3M6UWE9_POCDA</name>
<dbReference type="AlphaFoldDB" id="A0A3M6UWE9"/>
<dbReference type="EMBL" id="RCHS01000548">
    <property type="protein sequence ID" value="RMX58043.1"/>
    <property type="molecule type" value="Genomic_DNA"/>
</dbReference>
<feature type="chain" id="PRO_5018253467" evidence="1">
    <location>
        <begin position="26"/>
        <end position="256"/>
    </location>
</feature>
<reference evidence="2 3" key="1">
    <citation type="journal article" date="2018" name="Sci. Rep.">
        <title>Comparative analysis of the Pocillopora damicornis genome highlights role of immune system in coral evolution.</title>
        <authorList>
            <person name="Cunning R."/>
            <person name="Bay R.A."/>
            <person name="Gillette P."/>
            <person name="Baker A.C."/>
            <person name="Traylor-Knowles N."/>
        </authorList>
    </citation>
    <scope>NUCLEOTIDE SEQUENCE [LARGE SCALE GENOMIC DNA]</scope>
    <source>
        <strain evidence="2">RSMAS</strain>
        <tissue evidence="2">Whole animal</tissue>
    </source>
</reference>
<gene>
    <name evidence="2" type="ORF">pdam_00013408</name>
</gene>
<keyword evidence="3" id="KW-1185">Reference proteome</keyword>
<proteinExistence type="predicted"/>
<dbReference type="Proteomes" id="UP000275408">
    <property type="component" value="Unassembled WGS sequence"/>
</dbReference>
<evidence type="ECO:0000256" key="1">
    <source>
        <dbReference type="SAM" id="SignalP"/>
    </source>
</evidence>
<feature type="signal peptide" evidence="1">
    <location>
        <begin position="1"/>
        <end position="25"/>
    </location>
</feature>
<sequence length="256" mass="29081">MAYLSPIVLLTVALTIVYFVQTASAAVQYCSSSEAQQDAQIAMKKCNSQIKFCFLRYQDRNPQLLYCKGMLKLLKCAFSENKKFNEKYTDCRSEVLDEWMFVVLQYVCIGKHLGISRYQGRGVCGMEVSESGSATECAKRIHRQCLRNLVEDTEEEDRALDGKACADEAENLCDGVNNFLSCYSKLVRHPPKICAHPVPEITRKFNDLIQTFSHDLMSKYTENNAMAKDMCCVHEELLDENPMENPCGVRNDDDSD</sequence>
<comment type="caution">
    <text evidence="2">The sequence shown here is derived from an EMBL/GenBank/DDBJ whole genome shotgun (WGS) entry which is preliminary data.</text>
</comment>
<accession>A0A3M6UWE9</accession>
<evidence type="ECO:0000313" key="2">
    <source>
        <dbReference type="EMBL" id="RMX58043.1"/>
    </source>
</evidence>
<evidence type="ECO:0000313" key="3">
    <source>
        <dbReference type="Proteomes" id="UP000275408"/>
    </source>
</evidence>